<organism evidence="1 2">
    <name type="scientific">Glycocaulis alkaliphilus</name>
    <dbReference type="NCBI Taxonomy" id="1434191"/>
    <lineage>
        <taxon>Bacteria</taxon>
        <taxon>Pseudomonadati</taxon>
        <taxon>Pseudomonadota</taxon>
        <taxon>Alphaproteobacteria</taxon>
        <taxon>Maricaulales</taxon>
        <taxon>Maricaulaceae</taxon>
        <taxon>Glycocaulis</taxon>
    </lineage>
</organism>
<dbReference type="Proteomes" id="UP000286954">
    <property type="component" value="Chromosome"/>
</dbReference>
<name>A0A3T0E914_9PROT</name>
<sequence>MRHENTKTLFAYWDARRLGRSAPTRGDIAPRDLAGLLSHLFILRRMDRDHHIFRLAGTSLCQMHAREFKDQNFLGLWRGHDRQHMTALLEGAMSVPAPACALADAASLDGRSVEVEIALLPLRGPEGWVDRCLGLYQPLQGRSLDGRPAVRHILKELRPAVEPESSVQVFKGLREGRVPARAANDG</sequence>
<dbReference type="RefSeq" id="WP_127565942.1">
    <property type="nucleotide sequence ID" value="NZ_BMFB01000002.1"/>
</dbReference>
<evidence type="ECO:0000313" key="1">
    <source>
        <dbReference type="EMBL" id="AZU03578.1"/>
    </source>
</evidence>
<keyword evidence="2" id="KW-1185">Reference proteome</keyword>
<dbReference type="PIRSF" id="PIRSF031878">
    <property type="entry name" value="UCP031878"/>
    <property type="match status" value="1"/>
</dbReference>
<dbReference type="Pfam" id="PF07310">
    <property type="entry name" value="PAS_5"/>
    <property type="match status" value="1"/>
</dbReference>
<protein>
    <submittedName>
        <fullName evidence="1">Uncharacterized protein</fullName>
    </submittedName>
</protein>
<reference evidence="1 2" key="1">
    <citation type="submission" date="2016-12" db="EMBL/GenBank/DDBJ databases">
        <title>The genome of dimorphic prosthecate Glycocaulis alkaliphilus 6b-8t, isolated from crude oil dictates its adaptability in petroleum environments.</title>
        <authorList>
            <person name="Wu X.-L."/>
            <person name="Geng S."/>
        </authorList>
    </citation>
    <scope>NUCLEOTIDE SEQUENCE [LARGE SCALE GENOMIC DNA]</scope>
    <source>
        <strain evidence="1 2">6B-8</strain>
    </source>
</reference>
<dbReference type="OrthoDB" id="8478628at2"/>
<gene>
    <name evidence="1" type="ORF">X907_1039</name>
</gene>
<dbReference type="InterPro" id="IPR009922">
    <property type="entry name" value="DUF1457"/>
</dbReference>
<evidence type="ECO:0000313" key="2">
    <source>
        <dbReference type="Proteomes" id="UP000286954"/>
    </source>
</evidence>
<dbReference type="EMBL" id="CP018911">
    <property type="protein sequence ID" value="AZU03578.1"/>
    <property type="molecule type" value="Genomic_DNA"/>
</dbReference>
<proteinExistence type="predicted"/>
<accession>A0A3T0E914</accession>
<dbReference type="KEGG" id="gak:X907_1039"/>
<dbReference type="AlphaFoldDB" id="A0A3T0E914"/>